<name>A0ACB7RS17_HYAAI</name>
<organism evidence="1 2">
    <name type="scientific">Hyalomma asiaticum</name>
    <name type="common">Tick</name>
    <dbReference type="NCBI Taxonomy" id="266040"/>
    <lineage>
        <taxon>Eukaryota</taxon>
        <taxon>Metazoa</taxon>
        <taxon>Ecdysozoa</taxon>
        <taxon>Arthropoda</taxon>
        <taxon>Chelicerata</taxon>
        <taxon>Arachnida</taxon>
        <taxon>Acari</taxon>
        <taxon>Parasitiformes</taxon>
        <taxon>Ixodida</taxon>
        <taxon>Ixodoidea</taxon>
        <taxon>Ixodidae</taxon>
        <taxon>Hyalomminae</taxon>
        <taxon>Hyalomma</taxon>
    </lineage>
</organism>
<sequence>MAKVIPASDLTLPTGEIERVALGESEAQTSMRAELNNRHGDTLGHSSAERTECLRGSAASQASSLTLVAENPGAGDWSLGDTVRLSYVLETQADTHVTCTRDSRLVSAYLFTVPTRTITVRARRLLLVRNASVENAGRYLCRARSGNASRAVGWRVRVRARDQCPSVQPCQESPGRPCAPCSCPQGRAFFGKSRSFTCYEAPRGLLGNDLKMAVNVSRRVYTFEQFEPVVVEYELRTYGDTQVTWLVDNVLYHTHTVLVPRKSTGLVSLSKRFVLDPSPKASRHVELTVEAQLRHTDLRVSESVTAVVSRSVLWSSCKEENCSAINAYCAASGRCECAEGWAESRGVCRLHCHSNPDCQELGKMSVCKDHECECGLGHVLKHRRCMLLECFNHKMCTDTHGAFSSCHQGRCWCLAGHVMTNGRCESVDCLDDSECTEENTRCIGHHCRCASDFDLVENKCRKSKVGECNLDVPCPHNHSTCLYEEGECICASGYRAVFAHSSAERACLRVSCAIDSECRAVSAGARCQQGLCVCPDDRPAESGFCLLPHDGPTVAQGLWGVTKMVTYCVGLVIGVVAFAAVSITLLRAKASTRYVPSPADEDDDDVGKTMGDEGAIMAEAVRMRNRHGGPTTLEVTQGFDVEEADLSCDLPEYFDEEGMRTDRMFVRSLFPRMSDALFLASNGGSWTSSSGGIGDMSPRTTIHT</sequence>
<comment type="caution">
    <text evidence="1">The sequence shown here is derived from an EMBL/GenBank/DDBJ whole genome shotgun (WGS) entry which is preliminary data.</text>
</comment>
<evidence type="ECO:0000313" key="2">
    <source>
        <dbReference type="Proteomes" id="UP000821845"/>
    </source>
</evidence>
<reference evidence="1" key="1">
    <citation type="submission" date="2020-05" db="EMBL/GenBank/DDBJ databases">
        <title>Large-scale comparative analyses of tick genomes elucidate their genetic diversity and vector capacities.</title>
        <authorList>
            <person name="Jia N."/>
            <person name="Wang J."/>
            <person name="Shi W."/>
            <person name="Du L."/>
            <person name="Sun Y."/>
            <person name="Zhan W."/>
            <person name="Jiang J."/>
            <person name="Wang Q."/>
            <person name="Zhang B."/>
            <person name="Ji P."/>
            <person name="Sakyi L.B."/>
            <person name="Cui X."/>
            <person name="Yuan T."/>
            <person name="Jiang B."/>
            <person name="Yang W."/>
            <person name="Lam T.T.-Y."/>
            <person name="Chang Q."/>
            <person name="Ding S."/>
            <person name="Wang X."/>
            <person name="Zhu J."/>
            <person name="Ruan X."/>
            <person name="Zhao L."/>
            <person name="Wei J."/>
            <person name="Que T."/>
            <person name="Du C."/>
            <person name="Cheng J."/>
            <person name="Dai P."/>
            <person name="Han X."/>
            <person name="Huang E."/>
            <person name="Gao Y."/>
            <person name="Liu J."/>
            <person name="Shao H."/>
            <person name="Ye R."/>
            <person name="Li L."/>
            <person name="Wei W."/>
            <person name="Wang X."/>
            <person name="Wang C."/>
            <person name="Yang T."/>
            <person name="Huo Q."/>
            <person name="Li W."/>
            <person name="Guo W."/>
            <person name="Chen H."/>
            <person name="Zhou L."/>
            <person name="Ni X."/>
            <person name="Tian J."/>
            <person name="Zhou Y."/>
            <person name="Sheng Y."/>
            <person name="Liu T."/>
            <person name="Pan Y."/>
            <person name="Xia L."/>
            <person name="Li J."/>
            <person name="Zhao F."/>
            <person name="Cao W."/>
        </authorList>
    </citation>
    <scope>NUCLEOTIDE SEQUENCE</scope>
    <source>
        <strain evidence="1">Hyas-2018</strain>
    </source>
</reference>
<dbReference type="EMBL" id="CM023489">
    <property type="protein sequence ID" value="KAH6923304.1"/>
    <property type="molecule type" value="Genomic_DNA"/>
</dbReference>
<gene>
    <name evidence="1" type="ORF">HPB50_027117</name>
</gene>
<dbReference type="Proteomes" id="UP000821845">
    <property type="component" value="Chromosome 9"/>
</dbReference>
<proteinExistence type="predicted"/>
<protein>
    <submittedName>
        <fullName evidence="1">Uncharacterized protein</fullName>
    </submittedName>
</protein>
<evidence type="ECO:0000313" key="1">
    <source>
        <dbReference type="EMBL" id="KAH6923304.1"/>
    </source>
</evidence>
<keyword evidence="2" id="KW-1185">Reference proteome</keyword>
<accession>A0ACB7RS17</accession>